<dbReference type="Gene3D" id="1.10.260.40">
    <property type="entry name" value="lambda repressor-like DNA-binding domains"/>
    <property type="match status" value="1"/>
</dbReference>
<feature type="domain" description="HTH cro/C1-type" evidence="2">
    <location>
        <begin position="75"/>
        <end position="129"/>
    </location>
</feature>
<dbReference type="InterPro" id="IPR010982">
    <property type="entry name" value="Lambda_DNA-bd_dom_sf"/>
</dbReference>
<dbReference type="GO" id="GO:0003677">
    <property type="term" value="F:DNA binding"/>
    <property type="evidence" value="ECO:0007669"/>
    <property type="project" value="InterPro"/>
</dbReference>
<dbReference type="Gene3D" id="3.30.450.180">
    <property type="match status" value="1"/>
</dbReference>
<dbReference type="CDD" id="cd00093">
    <property type="entry name" value="HTH_XRE"/>
    <property type="match status" value="1"/>
</dbReference>
<dbReference type="Pfam" id="PF01381">
    <property type="entry name" value="HTH_3"/>
    <property type="match status" value="1"/>
</dbReference>
<dbReference type="SMART" id="SM00530">
    <property type="entry name" value="HTH_XRE"/>
    <property type="match status" value="1"/>
</dbReference>
<name>A0A494XDK4_9BURK</name>
<reference evidence="3 4" key="1">
    <citation type="submission" date="2018-10" db="EMBL/GenBank/DDBJ databases">
        <title>Robbsia sp. DHC34, isolated from soil.</title>
        <authorList>
            <person name="Gao Z.-H."/>
            <person name="Qiu L.-H."/>
        </authorList>
    </citation>
    <scope>NUCLEOTIDE SEQUENCE [LARGE SCALE GENOMIC DNA]</scope>
    <source>
        <strain evidence="3 4">DHC34</strain>
    </source>
</reference>
<feature type="region of interest" description="Disordered" evidence="1">
    <location>
        <begin position="34"/>
        <end position="56"/>
    </location>
</feature>
<evidence type="ECO:0000313" key="3">
    <source>
        <dbReference type="EMBL" id="RKP46546.1"/>
    </source>
</evidence>
<accession>A0A494XDK4</accession>
<evidence type="ECO:0000313" key="4">
    <source>
        <dbReference type="Proteomes" id="UP000270342"/>
    </source>
</evidence>
<gene>
    <name evidence="3" type="ORF">D7S86_23860</name>
</gene>
<dbReference type="EMBL" id="RBZU01000014">
    <property type="protein sequence ID" value="RKP46546.1"/>
    <property type="molecule type" value="Genomic_DNA"/>
</dbReference>
<sequence length="334" mass="37056">MTSEVIDVARVRADNLRTVRIVRMTWIASCRCESPSRRPPMSSALADAARKPADSRTAPARLAHERYFSDFGSALRYWRDKRGLSQLRLSAEADISQRHISFLESGRSQPSRELILRLGTVLDMPLRQRNVMLLCAGFAPAYQERTLSDPEMAAVRQALEFMLAQQTPYPAIVVDRLWNLVMANASAAGFFRWLLDIDAHGPLPGDGEFNVIQATLDPAARRHLLNWQTIASDALHWIQREAMGDGPQSEAQALLDTLLALPGIEAASRTPNLESNALPFVPLRIGKAGVELNLFSAITTLGTPHDVTVHELRIETFFPADPATAEWFKARAAP</sequence>
<dbReference type="AlphaFoldDB" id="A0A494XDK4"/>
<evidence type="ECO:0000259" key="2">
    <source>
        <dbReference type="PROSITE" id="PS50943"/>
    </source>
</evidence>
<dbReference type="PANTHER" id="PTHR35010:SF4">
    <property type="entry name" value="BLL5781 PROTEIN"/>
    <property type="match status" value="1"/>
</dbReference>
<dbReference type="SUPFAM" id="SSF47413">
    <property type="entry name" value="lambda repressor-like DNA-binding domains"/>
    <property type="match status" value="1"/>
</dbReference>
<protein>
    <submittedName>
        <fullName evidence="3">Helix-turn-helix domain-containing protein</fullName>
    </submittedName>
</protein>
<evidence type="ECO:0000256" key="1">
    <source>
        <dbReference type="SAM" id="MobiDB-lite"/>
    </source>
</evidence>
<dbReference type="InterPro" id="IPR041413">
    <property type="entry name" value="MLTR_LBD"/>
</dbReference>
<dbReference type="PANTHER" id="PTHR35010">
    <property type="entry name" value="BLL4672 PROTEIN-RELATED"/>
    <property type="match status" value="1"/>
</dbReference>
<comment type="caution">
    <text evidence="3">The sequence shown here is derived from an EMBL/GenBank/DDBJ whole genome shotgun (WGS) entry which is preliminary data.</text>
</comment>
<dbReference type="Pfam" id="PF17765">
    <property type="entry name" value="MLTR_LBD"/>
    <property type="match status" value="1"/>
</dbReference>
<dbReference type="PROSITE" id="PS50943">
    <property type="entry name" value="HTH_CROC1"/>
    <property type="match status" value="1"/>
</dbReference>
<proteinExistence type="predicted"/>
<dbReference type="Proteomes" id="UP000270342">
    <property type="component" value="Unassembled WGS sequence"/>
</dbReference>
<organism evidence="3 4">
    <name type="scientific">Pararobbsia silviterrae</name>
    <dbReference type="NCBI Taxonomy" id="1792498"/>
    <lineage>
        <taxon>Bacteria</taxon>
        <taxon>Pseudomonadati</taxon>
        <taxon>Pseudomonadota</taxon>
        <taxon>Betaproteobacteria</taxon>
        <taxon>Burkholderiales</taxon>
        <taxon>Burkholderiaceae</taxon>
        <taxon>Pararobbsia</taxon>
    </lineage>
</organism>
<dbReference type="InterPro" id="IPR001387">
    <property type="entry name" value="Cro/C1-type_HTH"/>
</dbReference>
<keyword evidence="4" id="KW-1185">Reference proteome</keyword>